<comment type="caution">
    <text evidence="4">The sequence shown here is derived from an EMBL/GenBank/DDBJ whole genome shotgun (WGS) entry which is preliminary data.</text>
</comment>
<proteinExistence type="predicted"/>
<sequence length="319" mass="36393">MIHTNSTHNLVLYWGQGDREEKRLSYYCEKEGPSIIILAFVADYTGGWRKSPVLNLSSHCDDAENCPEVAKDIEYCQNRGIKVLLSLGGTAGPYHSQTWDPDTLAWWIWNKFLAGSDRTLKRPFGNVILDGIDYDPEGTSGQGYDRHIDTLRKLFKTYYPSREFLITAAPQCPDLETYPYNAVYNLLHPQPQYNAYPDMIFVQFYNNYCSASEFGRAGLFNFEEWANWAQEIGQGRIKVYLGVLGKENKSDKGYVNYNTLARILDTIQDKPSFGGVMMWDARYAYSNPVPNLHGISYGQAAAEYLKHLAVKNVEAKHMI</sequence>
<feature type="domain" description="GH18" evidence="3">
    <location>
        <begin position="8"/>
        <end position="302"/>
    </location>
</feature>
<dbReference type="PANTHER" id="PTHR45708">
    <property type="entry name" value="ENDOCHITINASE"/>
    <property type="match status" value="1"/>
</dbReference>
<evidence type="ECO:0000313" key="4">
    <source>
        <dbReference type="EMBL" id="KAF7725339.1"/>
    </source>
</evidence>
<dbReference type="Proteomes" id="UP000605846">
    <property type="component" value="Unassembled WGS sequence"/>
</dbReference>
<organism evidence="4 5">
    <name type="scientific">Apophysomyces ossiformis</name>
    <dbReference type="NCBI Taxonomy" id="679940"/>
    <lineage>
        <taxon>Eukaryota</taxon>
        <taxon>Fungi</taxon>
        <taxon>Fungi incertae sedis</taxon>
        <taxon>Mucoromycota</taxon>
        <taxon>Mucoromycotina</taxon>
        <taxon>Mucoromycetes</taxon>
        <taxon>Mucorales</taxon>
        <taxon>Mucorineae</taxon>
        <taxon>Mucoraceae</taxon>
        <taxon>Apophysomyces</taxon>
    </lineage>
</organism>
<dbReference type="GO" id="GO:0005576">
    <property type="term" value="C:extracellular region"/>
    <property type="evidence" value="ECO:0007669"/>
    <property type="project" value="TreeGrafter"/>
</dbReference>
<dbReference type="PANTHER" id="PTHR45708:SF49">
    <property type="entry name" value="ENDOCHITINASE"/>
    <property type="match status" value="1"/>
</dbReference>
<dbReference type="AlphaFoldDB" id="A0A8H7BLX2"/>
<evidence type="ECO:0000259" key="3">
    <source>
        <dbReference type="PROSITE" id="PS51910"/>
    </source>
</evidence>
<dbReference type="InterPro" id="IPR050542">
    <property type="entry name" value="Glycosyl_Hydrlase18_Chitinase"/>
</dbReference>
<keyword evidence="1" id="KW-0378">Hydrolase</keyword>
<reference evidence="4" key="1">
    <citation type="submission" date="2020-01" db="EMBL/GenBank/DDBJ databases">
        <title>Genome Sequencing of Three Apophysomyces-Like Fungal Strains Confirms a Novel Fungal Genus in the Mucoromycota with divergent Burkholderia-like Endosymbiotic Bacteria.</title>
        <authorList>
            <person name="Stajich J.E."/>
            <person name="Macias A.M."/>
            <person name="Carter-House D."/>
            <person name="Lovett B."/>
            <person name="Kasson L.R."/>
            <person name="Berry K."/>
            <person name="Grigoriev I."/>
            <person name="Chang Y."/>
            <person name="Spatafora J."/>
            <person name="Kasson M.T."/>
        </authorList>
    </citation>
    <scope>NUCLEOTIDE SEQUENCE</scope>
    <source>
        <strain evidence="4">NRRL A-21654</strain>
    </source>
</reference>
<dbReference type="Pfam" id="PF00704">
    <property type="entry name" value="Glyco_hydro_18"/>
    <property type="match status" value="1"/>
</dbReference>
<dbReference type="GO" id="GO:0005975">
    <property type="term" value="P:carbohydrate metabolic process"/>
    <property type="evidence" value="ECO:0007669"/>
    <property type="project" value="InterPro"/>
</dbReference>
<dbReference type="InterPro" id="IPR017853">
    <property type="entry name" value="GH"/>
</dbReference>
<keyword evidence="5" id="KW-1185">Reference proteome</keyword>
<evidence type="ECO:0000256" key="1">
    <source>
        <dbReference type="ARBA" id="ARBA00022801"/>
    </source>
</evidence>
<dbReference type="InterPro" id="IPR001223">
    <property type="entry name" value="Glyco_hydro18_cat"/>
</dbReference>
<evidence type="ECO:0000313" key="5">
    <source>
        <dbReference type="Proteomes" id="UP000605846"/>
    </source>
</evidence>
<keyword evidence="2" id="KW-0326">Glycosidase</keyword>
<evidence type="ECO:0000256" key="2">
    <source>
        <dbReference type="ARBA" id="ARBA00023295"/>
    </source>
</evidence>
<gene>
    <name evidence="4" type="primary">CHT1_6</name>
    <name evidence="4" type="ORF">EC973_009679</name>
</gene>
<protein>
    <submittedName>
        <fullName evidence="4">Chitinase 1</fullName>
    </submittedName>
</protein>
<dbReference type="PROSITE" id="PS51910">
    <property type="entry name" value="GH18_2"/>
    <property type="match status" value="1"/>
</dbReference>
<dbReference type="GO" id="GO:0004568">
    <property type="term" value="F:chitinase activity"/>
    <property type="evidence" value="ECO:0007669"/>
    <property type="project" value="TreeGrafter"/>
</dbReference>
<dbReference type="Gene3D" id="3.20.20.80">
    <property type="entry name" value="Glycosidases"/>
    <property type="match status" value="1"/>
</dbReference>
<dbReference type="SUPFAM" id="SSF51445">
    <property type="entry name" value="(Trans)glycosidases"/>
    <property type="match status" value="1"/>
</dbReference>
<dbReference type="OrthoDB" id="6020543at2759"/>
<accession>A0A8H7BLX2</accession>
<dbReference type="EMBL" id="JABAYA010000099">
    <property type="protein sequence ID" value="KAF7725339.1"/>
    <property type="molecule type" value="Genomic_DNA"/>
</dbReference>
<name>A0A8H7BLX2_9FUNG</name>